<accession>A0A3B1BET0</accession>
<dbReference type="Gene3D" id="3.30.1450.10">
    <property type="match status" value="1"/>
</dbReference>
<dbReference type="EMBL" id="UOGE01000014">
    <property type="protein sequence ID" value="VAX16756.1"/>
    <property type="molecule type" value="Genomic_DNA"/>
</dbReference>
<dbReference type="InterPro" id="IPR037873">
    <property type="entry name" value="BamE-like"/>
</dbReference>
<organism evidence="4">
    <name type="scientific">hydrothermal vent metagenome</name>
    <dbReference type="NCBI Taxonomy" id="652676"/>
    <lineage>
        <taxon>unclassified sequences</taxon>
        <taxon>metagenomes</taxon>
        <taxon>ecological metagenomes</taxon>
    </lineage>
</organism>
<protein>
    <recommendedName>
        <fullName evidence="3">Outer membrane protein assembly factor BamE domain-containing protein</fullName>
    </recommendedName>
</protein>
<reference evidence="4" key="1">
    <citation type="submission" date="2018-06" db="EMBL/GenBank/DDBJ databases">
        <authorList>
            <person name="Zhirakovskaya E."/>
        </authorList>
    </citation>
    <scope>NUCLEOTIDE SEQUENCE</scope>
</reference>
<dbReference type="InterPro" id="IPR007450">
    <property type="entry name" value="BamE_dom"/>
</dbReference>
<gene>
    <name evidence="4" type="ORF">MNBD_NITROSPINAE02-1863</name>
</gene>
<keyword evidence="2" id="KW-0472">Membrane</keyword>
<dbReference type="Pfam" id="PF04355">
    <property type="entry name" value="BamE"/>
    <property type="match status" value="1"/>
</dbReference>
<evidence type="ECO:0000256" key="2">
    <source>
        <dbReference type="ARBA" id="ARBA00023136"/>
    </source>
</evidence>
<dbReference type="PROSITE" id="PS51257">
    <property type="entry name" value="PROKAR_LIPOPROTEIN"/>
    <property type="match status" value="1"/>
</dbReference>
<evidence type="ECO:0000313" key="4">
    <source>
        <dbReference type="EMBL" id="VAX16756.1"/>
    </source>
</evidence>
<evidence type="ECO:0000259" key="3">
    <source>
        <dbReference type="Pfam" id="PF04355"/>
    </source>
</evidence>
<evidence type="ECO:0000256" key="1">
    <source>
        <dbReference type="ARBA" id="ARBA00022729"/>
    </source>
</evidence>
<name>A0A3B1BET0_9ZZZZ</name>
<dbReference type="GO" id="GO:0019867">
    <property type="term" value="C:outer membrane"/>
    <property type="evidence" value="ECO:0007669"/>
    <property type="project" value="InterPro"/>
</dbReference>
<feature type="domain" description="Outer membrane protein assembly factor BamE" evidence="3">
    <location>
        <begin position="27"/>
        <end position="91"/>
    </location>
</feature>
<sequence length="106" mass="11832">MKNVLFIITLSLLFVAGCVTAGKNFDSHVIKKIKNNVTMKSEIQQWLGYPYMTGVDNGSESWNYHFTKAGAGDTLSKDLYIVFTDEGVVKSHTFSTSFPDEMSLPK</sequence>
<keyword evidence="1" id="KW-0732">Signal</keyword>
<proteinExistence type="predicted"/>
<dbReference type="AlphaFoldDB" id="A0A3B1BET0"/>